<proteinExistence type="predicted"/>
<reference evidence="1 2" key="1">
    <citation type="submission" date="2018-08" db="EMBL/GenBank/DDBJ databases">
        <title>Meiothermus terrae DSM 26712 genome sequencing project.</title>
        <authorList>
            <person name="Da Costa M.S."/>
            <person name="Albuquerque L."/>
            <person name="Raposo P."/>
            <person name="Froufe H.J.C."/>
            <person name="Barroso C.S."/>
            <person name="Egas C."/>
        </authorList>
    </citation>
    <scope>NUCLEOTIDE SEQUENCE [LARGE SCALE GENOMIC DNA]</scope>
    <source>
        <strain evidence="1 2">DSM 26712</strain>
    </source>
</reference>
<evidence type="ECO:0000313" key="1">
    <source>
        <dbReference type="EMBL" id="RIH86623.1"/>
    </source>
</evidence>
<dbReference type="EMBL" id="QXDL01000044">
    <property type="protein sequence ID" value="RIH86623.1"/>
    <property type="molecule type" value="Genomic_DNA"/>
</dbReference>
<dbReference type="InterPro" id="IPR016181">
    <property type="entry name" value="Acyl_CoA_acyltransferase"/>
</dbReference>
<name>A0A399ESU6_9DEIN</name>
<evidence type="ECO:0000313" key="2">
    <source>
        <dbReference type="Proteomes" id="UP000265715"/>
    </source>
</evidence>
<keyword evidence="2" id="KW-1185">Reference proteome</keyword>
<dbReference type="Gene3D" id="3.40.630.30">
    <property type="match status" value="1"/>
</dbReference>
<evidence type="ECO:0008006" key="3">
    <source>
        <dbReference type="Google" id="ProtNLM"/>
    </source>
</evidence>
<gene>
    <name evidence="1" type="ORF">Mterra_01405</name>
</gene>
<dbReference type="AlphaFoldDB" id="A0A399ESU6"/>
<comment type="caution">
    <text evidence="1">The sequence shown here is derived from an EMBL/GenBank/DDBJ whole genome shotgun (WGS) entry which is preliminary data.</text>
</comment>
<protein>
    <recommendedName>
        <fullName evidence="3">Acetyltransferase (GNAT) family protein</fullName>
    </recommendedName>
</protein>
<sequence length="56" mass="6641">MGWALEQARAAGKRYLRMDCAAERPKLRAFYESLGFEYHSDWWLGSFHAARYQMPL</sequence>
<organism evidence="1 2">
    <name type="scientific">Calidithermus terrae</name>
    <dbReference type="NCBI Taxonomy" id="1408545"/>
    <lineage>
        <taxon>Bacteria</taxon>
        <taxon>Thermotogati</taxon>
        <taxon>Deinococcota</taxon>
        <taxon>Deinococci</taxon>
        <taxon>Thermales</taxon>
        <taxon>Thermaceae</taxon>
        <taxon>Calidithermus</taxon>
    </lineage>
</organism>
<accession>A0A399ESU6</accession>
<dbReference type="Proteomes" id="UP000265715">
    <property type="component" value="Unassembled WGS sequence"/>
</dbReference>
<dbReference type="SUPFAM" id="SSF55729">
    <property type="entry name" value="Acyl-CoA N-acyltransferases (Nat)"/>
    <property type="match status" value="1"/>
</dbReference>